<protein>
    <submittedName>
        <fullName evidence="2">Uncharacterized protein</fullName>
    </submittedName>
</protein>
<feature type="region of interest" description="Disordered" evidence="1">
    <location>
        <begin position="100"/>
        <end position="143"/>
    </location>
</feature>
<name>X1B4S8_9ZZZZ</name>
<evidence type="ECO:0000313" key="2">
    <source>
        <dbReference type="EMBL" id="GAG90729.1"/>
    </source>
</evidence>
<accession>X1B4S8</accession>
<gene>
    <name evidence="2" type="ORF">S01H4_48229</name>
</gene>
<dbReference type="AlphaFoldDB" id="X1B4S8"/>
<reference evidence="2" key="1">
    <citation type="journal article" date="2014" name="Front. Microbiol.">
        <title>High frequency of phylogenetically diverse reductive dehalogenase-homologous genes in deep subseafloor sedimentary metagenomes.</title>
        <authorList>
            <person name="Kawai M."/>
            <person name="Futagami T."/>
            <person name="Toyoda A."/>
            <person name="Takaki Y."/>
            <person name="Nishi S."/>
            <person name="Hori S."/>
            <person name="Arai W."/>
            <person name="Tsubouchi T."/>
            <person name="Morono Y."/>
            <person name="Uchiyama I."/>
            <person name="Ito T."/>
            <person name="Fujiyama A."/>
            <person name="Inagaki F."/>
            <person name="Takami H."/>
        </authorList>
    </citation>
    <scope>NUCLEOTIDE SEQUENCE</scope>
    <source>
        <strain evidence="2">Expedition CK06-06</strain>
    </source>
</reference>
<comment type="caution">
    <text evidence="2">The sequence shown here is derived from an EMBL/GenBank/DDBJ whole genome shotgun (WGS) entry which is preliminary data.</text>
</comment>
<evidence type="ECO:0000256" key="1">
    <source>
        <dbReference type="SAM" id="MobiDB-lite"/>
    </source>
</evidence>
<dbReference type="EMBL" id="BART01027168">
    <property type="protein sequence ID" value="GAG90729.1"/>
    <property type="molecule type" value="Genomic_DNA"/>
</dbReference>
<organism evidence="2">
    <name type="scientific">marine sediment metagenome</name>
    <dbReference type="NCBI Taxonomy" id="412755"/>
    <lineage>
        <taxon>unclassified sequences</taxon>
        <taxon>metagenomes</taxon>
        <taxon>ecological metagenomes</taxon>
    </lineage>
</organism>
<sequence length="158" mass="18493">MNKVVLNYQDAQNLGAYLMDNSLARTFKLKPTSSPAKEPKLIVPPNYAKQNQLKFRNYQIIKGQRKPMKDKWIETKFNLLDTRAEVQNIQLRKALANLQTRSVKRRKAQRPKPQRRKKITEKMLRQPLRQAPKKQKQSSPFGNVFGDDILDMGDLFKI</sequence>
<feature type="compositionally biased region" description="Basic residues" evidence="1">
    <location>
        <begin position="102"/>
        <end position="119"/>
    </location>
</feature>
<proteinExistence type="predicted"/>